<evidence type="ECO:0000313" key="3">
    <source>
        <dbReference type="Proteomes" id="UP000076066"/>
    </source>
</evidence>
<evidence type="ECO:0008006" key="4">
    <source>
        <dbReference type="Google" id="ProtNLM"/>
    </source>
</evidence>
<keyword evidence="1" id="KW-1133">Transmembrane helix</keyword>
<geneLocation type="plasmid" evidence="2 3">
    <name>unnamed 2</name>
</geneLocation>
<dbReference type="KEGG" id="hjo:AY555_11210"/>
<organism evidence="2 3">
    <name type="scientific">Haematospirillum jordaniae</name>
    <dbReference type="NCBI Taxonomy" id="1549855"/>
    <lineage>
        <taxon>Bacteria</taxon>
        <taxon>Pseudomonadati</taxon>
        <taxon>Pseudomonadota</taxon>
        <taxon>Alphaproteobacteria</taxon>
        <taxon>Rhodospirillales</taxon>
        <taxon>Novispirillaceae</taxon>
        <taxon>Haematospirillum</taxon>
    </lineage>
</organism>
<feature type="transmembrane region" description="Helical" evidence="1">
    <location>
        <begin position="81"/>
        <end position="110"/>
    </location>
</feature>
<evidence type="ECO:0000256" key="1">
    <source>
        <dbReference type="SAM" id="Phobius"/>
    </source>
</evidence>
<dbReference type="InterPro" id="IPR046513">
    <property type="entry name" value="DUF6691"/>
</dbReference>
<evidence type="ECO:0000313" key="2">
    <source>
        <dbReference type="EMBL" id="AMW35922.1"/>
    </source>
</evidence>
<accession>A0A145VS93</accession>
<dbReference type="OrthoDB" id="9790409at2"/>
<keyword evidence="1" id="KW-0472">Membrane</keyword>
<dbReference type="AlphaFoldDB" id="A0A145VS93"/>
<dbReference type="Proteomes" id="UP000076066">
    <property type="component" value="Plasmid unnamed 2"/>
</dbReference>
<keyword evidence="3" id="KW-1185">Reference proteome</keyword>
<reference evidence="2 3" key="1">
    <citation type="submission" date="2016-02" db="EMBL/GenBank/DDBJ databases">
        <title>Complete Genome of H5569, the type strain of the newly described species Haematospirillium jordaniae.</title>
        <authorList>
            <person name="Nicholson A.C."/>
            <person name="Humrighouse B.W."/>
            <person name="Loparov V."/>
            <person name="McQuiston J.R."/>
        </authorList>
    </citation>
    <scope>NUCLEOTIDE SEQUENCE [LARGE SCALE GENOMIC DNA]</scope>
    <source>
        <strain evidence="2 3">H5569</strain>
        <plasmid evidence="3">Plasmid unnamed 2</plasmid>
    </source>
</reference>
<keyword evidence="2" id="KW-0614">Plasmid</keyword>
<name>A0A145VS93_9PROT</name>
<feature type="transmembrane region" description="Helical" evidence="1">
    <location>
        <begin position="116"/>
        <end position="136"/>
    </location>
</feature>
<protein>
    <recommendedName>
        <fullName evidence="4">Transporter</fullName>
    </recommendedName>
</protein>
<dbReference type="Pfam" id="PF20398">
    <property type="entry name" value="DUF6691"/>
    <property type="match status" value="1"/>
</dbReference>
<dbReference type="RefSeq" id="WP_066137336.1">
    <property type="nucleotide sequence ID" value="NZ_CP014527.1"/>
</dbReference>
<dbReference type="EMBL" id="CP014527">
    <property type="protein sequence ID" value="AMW35922.1"/>
    <property type="molecule type" value="Genomic_DNA"/>
</dbReference>
<feature type="transmembrane region" description="Helical" evidence="1">
    <location>
        <begin position="41"/>
        <end position="60"/>
    </location>
</feature>
<gene>
    <name evidence="2" type="ORF">AY555_11210</name>
</gene>
<proteinExistence type="predicted"/>
<dbReference type="GeneID" id="53317712"/>
<sequence length="145" mass="15135">MAYLAPCLSGILFGMGLLLSGMANPAKVQGFLDISRNWDPSLALVMVGAIGVSWPAFRFVKRRGGGVAGCALYLPTKQAVDVPLVVGSLMFGAGWGLAGICPGPALVLAGYGFTDALYFVSAMLIGMVIFELASWVKGHGIRRSP</sequence>
<keyword evidence="1" id="KW-0812">Transmembrane</keyword>